<reference evidence="9" key="2">
    <citation type="submission" date="2023-01" db="EMBL/GenBank/DDBJ databases">
        <authorList>
            <person name="Petersen C."/>
        </authorList>
    </citation>
    <scope>NUCLEOTIDE SEQUENCE</scope>
    <source>
        <strain evidence="9">IBT 15450</strain>
    </source>
</reference>
<evidence type="ECO:0000313" key="9">
    <source>
        <dbReference type="EMBL" id="KAJ6023592.1"/>
    </source>
</evidence>
<evidence type="ECO:0000256" key="8">
    <source>
        <dbReference type="SAM" id="MobiDB-lite"/>
    </source>
</evidence>
<evidence type="ECO:0000256" key="4">
    <source>
        <dbReference type="ARBA" id="ARBA00022630"/>
    </source>
</evidence>
<comment type="pathway">
    <text evidence="2">Secondary metabolite biosynthesis; terpenoid biosynthesis.</text>
</comment>
<keyword evidence="5" id="KW-0274">FAD</keyword>
<evidence type="ECO:0000313" key="10">
    <source>
        <dbReference type="Proteomes" id="UP001219568"/>
    </source>
</evidence>
<keyword evidence="7" id="KW-0560">Oxidoreductase</keyword>
<dbReference type="Pfam" id="PF13450">
    <property type="entry name" value="NAD_binding_8"/>
    <property type="match status" value="1"/>
</dbReference>
<comment type="cofactor">
    <cofactor evidence="1">
        <name>FAD</name>
        <dbReference type="ChEBI" id="CHEBI:57692"/>
    </cofactor>
</comment>
<evidence type="ECO:0000256" key="2">
    <source>
        <dbReference type="ARBA" id="ARBA00004721"/>
    </source>
</evidence>
<comment type="similarity">
    <text evidence="3">Belongs to the FAD-binding monooxygenase family.</text>
</comment>
<keyword evidence="4" id="KW-0285">Flavoprotein</keyword>
<gene>
    <name evidence="9" type="ORF">N7460_013987</name>
</gene>
<protein>
    <recommendedName>
        <fullName evidence="11">FAD/NAD(P)-binding domain-containing protein</fullName>
    </recommendedName>
</protein>
<accession>A0AAD6N2K2</accession>
<dbReference type="Proteomes" id="UP001219568">
    <property type="component" value="Unassembled WGS sequence"/>
</dbReference>
<dbReference type="InterPro" id="IPR036188">
    <property type="entry name" value="FAD/NAD-bd_sf"/>
</dbReference>
<dbReference type="SUPFAM" id="SSF51905">
    <property type="entry name" value="FAD/NAD(P)-binding domain"/>
    <property type="match status" value="2"/>
</dbReference>
<dbReference type="PANTHER" id="PTHR43098:SF2">
    <property type="entry name" value="FAD-BINDING MONOOXYGENASE AUSB-RELATED"/>
    <property type="match status" value="1"/>
</dbReference>
<evidence type="ECO:0000256" key="1">
    <source>
        <dbReference type="ARBA" id="ARBA00001974"/>
    </source>
</evidence>
<dbReference type="Gene3D" id="3.50.50.60">
    <property type="entry name" value="FAD/NAD(P)-binding domain"/>
    <property type="match status" value="3"/>
</dbReference>
<organism evidence="9 10">
    <name type="scientific">Penicillium canescens</name>
    <dbReference type="NCBI Taxonomy" id="5083"/>
    <lineage>
        <taxon>Eukaryota</taxon>
        <taxon>Fungi</taxon>
        <taxon>Dikarya</taxon>
        <taxon>Ascomycota</taxon>
        <taxon>Pezizomycotina</taxon>
        <taxon>Eurotiomycetes</taxon>
        <taxon>Eurotiomycetidae</taxon>
        <taxon>Eurotiales</taxon>
        <taxon>Aspergillaceae</taxon>
        <taxon>Penicillium</taxon>
    </lineage>
</organism>
<evidence type="ECO:0000256" key="6">
    <source>
        <dbReference type="ARBA" id="ARBA00022857"/>
    </source>
</evidence>
<keyword evidence="6" id="KW-0521">NADP</keyword>
<feature type="region of interest" description="Disordered" evidence="8">
    <location>
        <begin position="1"/>
        <end position="24"/>
    </location>
</feature>
<evidence type="ECO:0008006" key="11">
    <source>
        <dbReference type="Google" id="ProtNLM"/>
    </source>
</evidence>
<dbReference type="GO" id="GO:0016491">
    <property type="term" value="F:oxidoreductase activity"/>
    <property type="evidence" value="ECO:0007669"/>
    <property type="project" value="UniProtKB-KW"/>
</dbReference>
<evidence type="ECO:0000256" key="3">
    <source>
        <dbReference type="ARBA" id="ARBA00010139"/>
    </source>
</evidence>
<keyword evidence="10" id="KW-1185">Reference proteome</keyword>
<evidence type="ECO:0000256" key="5">
    <source>
        <dbReference type="ARBA" id="ARBA00022827"/>
    </source>
</evidence>
<evidence type="ECO:0000256" key="7">
    <source>
        <dbReference type="ARBA" id="ARBA00023002"/>
    </source>
</evidence>
<name>A0AAD6N2K2_PENCN</name>
<sequence length="607" mass="68710">MGEPSINYEETGATINDPAVGMPEPSELKMQEVHQRYDSERERRLRPDGFTQYVNFVDEPAPDLQPAEKIAIDNNLDQQKDSRVLIVGAGFGGLLFAVRLLQTGLCQPNELLLVDKAGGFGGTWRWNKYPGLTCDVESYTYMPLLDETNYTPSHKYVSGTELKEHAERIANQWKLKNRAFFGTKVDGMDWNDEDAQWKVHITTKNHLPTILKSDIVIMANGLLDFPKIPKLYGLDTYKGHVFHTSRWDYTCTRGSPDNPTMDKLHDKTVGFVGTGATAVQVIPHLAQWAKKVTIFQRTPSSVDGRENSVTDLTWWKTMVQEKGSGWQRGRMENFNSFISNDPQVPDVNLVDDAWTRLHTFSALIGSRSSLQPQYLTQMEKLDLHHQERIHHRIEATVTDPATAELLKPWYPRWCKRPCFSDNFLATFNRPNVSLIDTKGKGVQTLSDRGYRVGSNGNVVEHVPIVGRGNQTLQQKWRQDGMASLHGIMTSGFPNLFFPGPYQAGATANRIISEADRGNSGTTRFNVEPSYTEEEEWTTQVLMRARALAGVGHCTPGYYNREGLQLDESEGFKAARSCIWGQGIKSYVETIEEWRQNSRLAGLDIQYR</sequence>
<comment type="caution">
    <text evidence="9">The sequence shown here is derived from an EMBL/GenBank/DDBJ whole genome shotgun (WGS) entry which is preliminary data.</text>
</comment>
<proteinExistence type="inferred from homology"/>
<dbReference type="PANTHER" id="PTHR43098">
    <property type="entry name" value="L-ORNITHINE N(5)-MONOOXYGENASE-RELATED"/>
    <property type="match status" value="1"/>
</dbReference>
<dbReference type="EMBL" id="JAQJZL010000016">
    <property type="protein sequence ID" value="KAJ6023592.1"/>
    <property type="molecule type" value="Genomic_DNA"/>
</dbReference>
<dbReference type="InterPro" id="IPR050775">
    <property type="entry name" value="FAD-binding_Monooxygenases"/>
</dbReference>
<reference evidence="9" key="1">
    <citation type="journal article" date="2023" name="IMA Fungus">
        <title>Comparative genomic study of the Penicillium genus elucidates a diverse pangenome and 15 lateral gene transfer events.</title>
        <authorList>
            <person name="Petersen C."/>
            <person name="Sorensen T."/>
            <person name="Nielsen M.R."/>
            <person name="Sondergaard T.E."/>
            <person name="Sorensen J.L."/>
            <person name="Fitzpatrick D.A."/>
            <person name="Frisvad J.C."/>
            <person name="Nielsen K.L."/>
        </authorList>
    </citation>
    <scope>NUCLEOTIDE SEQUENCE</scope>
    <source>
        <strain evidence="9">IBT 15450</strain>
    </source>
</reference>
<dbReference type="AlphaFoldDB" id="A0AAD6N2K2"/>